<sequence length="334" mass="38536">MKDFHIKDLNASLDFLPGTIPPIPSFCRFEKDWDEEEELRSSARSVSPTDYQNDPSHDYSGDVLEYIFALREYTGEDLNASLDFLPGTIPPIPSFCRFEKDRDEEEELRSSARSVSPTDYQNDPYHDYSGDVLEYIFALREYTGEDLNASLDFLPGTIPPIPSFCRFEKDRDEEEELRSSARSVSPTDYQNDPYHDYSGDVLEYIFALREYTGEDLNASLDFLPGTIPPIPSFCRFEKDRDEEEELRSSARSVSPTDYQNDPYHDYSGDVLEYIFALREYTGEGGICPTKPPITVDVPRGLVEVKPSTPHAVLPLMARRRLEERLRRPWWQAEE</sequence>
<keyword evidence="2" id="KW-1185">Reference proteome</keyword>
<comment type="caution">
    <text evidence="1">The sequence shown here is derived from an EMBL/GenBank/DDBJ whole genome shotgun (WGS) entry which is preliminary data.</text>
</comment>
<name>A0A1J6JQV7_NICAT</name>
<gene>
    <name evidence="1" type="ORF">A4A49_38861</name>
</gene>
<reference evidence="1" key="1">
    <citation type="submission" date="2016-11" db="EMBL/GenBank/DDBJ databases">
        <title>The genome of Nicotiana attenuata.</title>
        <authorList>
            <person name="Xu S."/>
            <person name="Brockmoeller T."/>
            <person name="Gaquerel E."/>
            <person name="Navarro A."/>
            <person name="Kuhl H."/>
            <person name="Gase K."/>
            <person name="Ling Z."/>
            <person name="Zhou W."/>
            <person name="Kreitzer C."/>
            <person name="Stanke M."/>
            <person name="Tang H."/>
            <person name="Lyons E."/>
            <person name="Pandey P."/>
            <person name="Pandey S.P."/>
            <person name="Timmermann B."/>
            <person name="Baldwin I.T."/>
        </authorList>
    </citation>
    <scope>NUCLEOTIDE SEQUENCE [LARGE SCALE GENOMIC DNA]</scope>
    <source>
        <strain evidence="1">UT</strain>
    </source>
</reference>
<dbReference type="Proteomes" id="UP000187609">
    <property type="component" value="Unassembled WGS sequence"/>
</dbReference>
<dbReference type="AlphaFoldDB" id="A0A1J6JQV7"/>
<organism evidence="1 2">
    <name type="scientific">Nicotiana attenuata</name>
    <name type="common">Coyote tobacco</name>
    <dbReference type="NCBI Taxonomy" id="49451"/>
    <lineage>
        <taxon>Eukaryota</taxon>
        <taxon>Viridiplantae</taxon>
        <taxon>Streptophyta</taxon>
        <taxon>Embryophyta</taxon>
        <taxon>Tracheophyta</taxon>
        <taxon>Spermatophyta</taxon>
        <taxon>Magnoliopsida</taxon>
        <taxon>eudicotyledons</taxon>
        <taxon>Gunneridae</taxon>
        <taxon>Pentapetalae</taxon>
        <taxon>asterids</taxon>
        <taxon>lamiids</taxon>
        <taxon>Solanales</taxon>
        <taxon>Solanaceae</taxon>
        <taxon>Nicotianoideae</taxon>
        <taxon>Nicotianeae</taxon>
        <taxon>Nicotiana</taxon>
    </lineage>
</organism>
<accession>A0A1J6JQV7</accession>
<protein>
    <submittedName>
        <fullName evidence="1">Uncharacterized protein</fullName>
    </submittedName>
</protein>
<proteinExistence type="predicted"/>
<dbReference type="EMBL" id="MJEQ01005670">
    <property type="protein sequence ID" value="OIT20154.1"/>
    <property type="molecule type" value="Genomic_DNA"/>
</dbReference>
<dbReference type="Gramene" id="OIT20154">
    <property type="protein sequence ID" value="OIT20154"/>
    <property type="gene ID" value="A4A49_38861"/>
</dbReference>
<evidence type="ECO:0000313" key="1">
    <source>
        <dbReference type="EMBL" id="OIT20154.1"/>
    </source>
</evidence>
<evidence type="ECO:0000313" key="2">
    <source>
        <dbReference type="Proteomes" id="UP000187609"/>
    </source>
</evidence>